<sequence length="279" mass="29607">MRIDAHHHLWDLARRPQPWTAGLAPLERSFAYDELLPQLDAAGIDGTVVVHTVASVEETHELLALAAEQPRLLGVVGWVDLTADSFGAEVAEARALTGGEHLVGVRHQLQVEPDPDWLARPVVRRSLEHLGEAGLAYDVVVSPAQLPVVTAAVAVTPGTTFVLDHAGKPGLGGDFADWGRDVAALAAHPHVSVKLSGLVTEADWRAWTVADLVPAVETVLAAFGADRVMWGSDWPVSLLADTSYARWVEVSEKLLTGLSASEAAAVWGGTAARVYGLAS</sequence>
<reference evidence="3 4" key="1">
    <citation type="submission" date="2016-10" db="EMBL/GenBank/DDBJ databases">
        <authorList>
            <person name="de Groot N.N."/>
        </authorList>
    </citation>
    <scope>NUCLEOTIDE SEQUENCE [LARGE SCALE GENOMIC DNA]</scope>
    <source>
        <strain evidence="3 4">CGMCC 4.6858</strain>
    </source>
</reference>
<dbReference type="STRING" id="1045774.SAMN05421872_107153"/>
<dbReference type="GO" id="GO:0016787">
    <property type="term" value="F:hydrolase activity"/>
    <property type="evidence" value="ECO:0007669"/>
    <property type="project" value="InterPro"/>
</dbReference>
<gene>
    <name evidence="3" type="ORF">SAMN05421872_107153</name>
</gene>
<evidence type="ECO:0000256" key="1">
    <source>
        <dbReference type="ARBA" id="ARBA00038310"/>
    </source>
</evidence>
<name>A0A1G6TQ73_9ACTN</name>
<comment type="similarity">
    <text evidence="1">Belongs to the metallo-dependent hydrolases superfamily.</text>
</comment>
<dbReference type="PANTHER" id="PTHR43569">
    <property type="entry name" value="AMIDOHYDROLASE"/>
    <property type="match status" value="1"/>
</dbReference>
<evidence type="ECO:0000313" key="4">
    <source>
        <dbReference type="Proteomes" id="UP000199034"/>
    </source>
</evidence>
<dbReference type="EMBL" id="FMZM01000007">
    <property type="protein sequence ID" value="SDD31201.1"/>
    <property type="molecule type" value="Genomic_DNA"/>
</dbReference>
<accession>A0A1G6TQ73</accession>
<keyword evidence="4" id="KW-1185">Reference proteome</keyword>
<dbReference type="InterPro" id="IPR006680">
    <property type="entry name" value="Amidohydro-rel"/>
</dbReference>
<feature type="domain" description="Amidohydrolase-related" evidence="2">
    <location>
        <begin position="3"/>
        <end position="277"/>
    </location>
</feature>
<dbReference type="Proteomes" id="UP000199034">
    <property type="component" value="Unassembled WGS sequence"/>
</dbReference>
<organism evidence="3 4">
    <name type="scientific">Nocardioides lianchengensis</name>
    <dbReference type="NCBI Taxonomy" id="1045774"/>
    <lineage>
        <taxon>Bacteria</taxon>
        <taxon>Bacillati</taxon>
        <taxon>Actinomycetota</taxon>
        <taxon>Actinomycetes</taxon>
        <taxon>Propionibacteriales</taxon>
        <taxon>Nocardioidaceae</taxon>
        <taxon>Nocardioides</taxon>
    </lineage>
</organism>
<dbReference type="SUPFAM" id="SSF51556">
    <property type="entry name" value="Metallo-dependent hydrolases"/>
    <property type="match status" value="1"/>
</dbReference>
<dbReference type="PANTHER" id="PTHR43569:SF2">
    <property type="entry name" value="AMIDOHYDROLASE-RELATED DOMAIN-CONTAINING PROTEIN"/>
    <property type="match status" value="1"/>
</dbReference>
<evidence type="ECO:0000313" key="3">
    <source>
        <dbReference type="EMBL" id="SDD31201.1"/>
    </source>
</evidence>
<dbReference type="InterPro" id="IPR052350">
    <property type="entry name" value="Metallo-dep_Lactonases"/>
</dbReference>
<dbReference type="Gene3D" id="3.20.20.140">
    <property type="entry name" value="Metal-dependent hydrolases"/>
    <property type="match status" value="1"/>
</dbReference>
<dbReference type="Pfam" id="PF04909">
    <property type="entry name" value="Amidohydro_2"/>
    <property type="match status" value="1"/>
</dbReference>
<dbReference type="RefSeq" id="WP_090857076.1">
    <property type="nucleotide sequence ID" value="NZ_FMZM01000007.1"/>
</dbReference>
<dbReference type="AlphaFoldDB" id="A0A1G6TQ73"/>
<proteinExistence type="inferred from homology"/>
<evidence type="ECO:0000259" key="2">
    <source>
        <dbReference type="Pfam" id="PF04909"/>
    </source>
</evidence>
<dbReference type="OrthoDB" id="5450317at2"/>
<dbReference type="InterPro" id="IPR032466">
    <property type="entry name" value="Metal_Hydrolase"/>
</dbReference>
<protein>
    <submittedName>
        <fullName evidence="3">L-fuconolactonase</fullName>
    </submittedName>
</protein>